<feature type="compositionally biased region" description="Basic and acidic residues" evidence="1">
    <location>
        <begin position="96"/>
        <end position="112"/>
    </location>
</feature>
<evidence type="ECO:0000313" key="3">
    <source>
        <dbReference type="Proteomes" id="UP000242770"/>
    </source>
</evidence>
<organism evidence="2 3">
    <name type="scientific">Sporisorium scitamineum</name>
    <dbReference type="NCBI Taxonomy" id="49012"/>
    <lineage>
        <taxon>Eukaryota</taxon>
        <taxon>Fungi</taxon>
        <taxon>Dikarya</taxon>
        <taxon>Basidiomycota</taxon>
        <taxon>Ustilaginomycotina</taxon>
        <taxon>Ustilaginomycetes</taxon>
        <taxon>Ustilaginales</taxon>
        <taxon>Ustilaginaceae</taxon>
        <taxon>Sporisorium</taxon>
    </lineage>
</organism>
<evidence type="ECO:0000256" key="1">
    <source>
        <dbReference type="SAM" id="MobiDB-lite"/>
    </source>
</evidence>
<feature type="region of interest" description="Disordered" evidence="1">
    <location>
        <begin position="96"/>
        <end position="131"/>
    </location>
</feature>
<gene>
    <name evidence="2" type="primary">SSCI74790.1</name>
</gene>
<proteinExistence type="predicted"/>
<name>A0A0F7SDP9_9BASI</name>
<feature type="region of interest" description="Disordered" evidence="1">
    <location>
        <begin position="1"/>
        <end position="29"/>
    </location>
</feature>
<feature type="region of interest" description="Disordered" evidence="1">
    <location>
        <begin position="174"/>
        <end position="205"/>
    </location>
</feature>
<sequence length="223" mass="24901">MTSHGDHPTKAQSSVPPKPPGHDQMPPWKRVADTSKRFVKRDPQLAPLAFIILDLDAHNLLPAIPAPAVTLGTVGLYLYFHQSKVAEVAKDKDFPRHKETKASGRGSDERIVTGDTPATKAKGSYYAESGSAPGGTTTLLYPHLDKDEREHLENLTVPHNEGTFGRTIKQAAVHDQMKKDRETGERLREREDIDKGRRPREEGDLPLKAWDHLADLHGQKRNY</sequence>
<accession>A0A0F7SDP9</accession>
<keyword evidence="3" id="KW-1185">Reference proteome</keyword>
<dbReference type="Proteomes" id="UP000242770">
    <property type="component" value="Unassembled WGS sequence"/>
</dbReference>
<reference evidence="3" key="1">
    <citation type="submission" date="2014-06" db="EMBL/GenBank/DDBJ databases">
        <authorList>
            <person name="Berkman P.J."/>
        </authorList>
    </citation>
    <scope>NUCLEOTIDE SEQUENCE [LARGE SCALE GENOMIC DNA]</scope>
</reference>
<evidence type="ECO:0000313" key="2">
    <source>
        <dbReference type="EMBL" id="CDW99333.1"/>
    </source>
</evidence>
<dbReference type="EMBL" id="CCFA01004568">
    <property type="protein sequence ID" value="CDW99333.1"/>
    <property type="molecule type" value="Genomic_DNA"/>
</dbReference>
<dbReference type="AlphaFoldDB" id="A0A0F7SDP9"/>
<protein>
    <submittedName>
        <fullName evidence="2">Uncharacterized protein</fullName>
    </submittedName>
</protein>
<feature type="compositionally biased region" description="Basic and acidic residues" evidence="1">
    <location>
        <begin position="175"/>
        <end position="205"/>
    </location>
</feature>